<comment type="domain">
    <text evidence="10">Comprises of two domains. The C-terminal domain contains the binding site for glutamine and catalyzes the hydrolysis of this substrate to glutamate and ammonia. The N-terminal domain is anticipated to bind ATP and cobyrinate and catalyzes the ultimate synthesis of the diamide product. The ammonia produced via the glutaminase domain is probably translocated to the adjacent domain via a molecular tunnel, where it reacts with an activated intermediate.</text>
</comment>
<dbReference type="InterPro" id="IPR014776">
    <property type="entry name" value="4pyrrole_Mease_sub2"/>
</dbReference>
<dbReference type="Gene3D" id="3.30.950.10">
    <property type="entry name" value="Methyltransferase, Cobalt-precorrin-4 Transmethylase, Domain 2"/>
    <property type="match status" value="1"/>
</dbReference>
<dbReference type="InterPro" id="IPR029062">
    <property type="entry name" value="Class_I_gatase-like"/>
</dbReference>
<evidence type="ECO:0000256" key="2">
    <source>
        <dbReference type="ARBA" id="ARBA00022598"/>
    </source>
</evidence>
<dbReference type="InterPro" id="IPR003723">
    <property type="entry name" value="Precorrin-6x_reduct"/>
</dbReference>
<reference evidence="14 15" key="1">
    <citation type="submission" date="2018-03" db="EMBL/GenBank/DDBJ databases">
        <title>Lachnoclostridium SNUG30386 gen.nov., sp.nov., isolated from human faeces.</title>
        <authorList>
            <person name="Seo B."/>
            <person name="Jeon K."/>
            <person name="Ko G."/>
        </authorList>
    </citation>
    <scope>NUCLEOTIDE SEQUENCE [LARGE SCALE GENOMIC DNA]</scope>
    <source>
        <strain evidence="14 15">SNUG30386</strain>
    </source>
</reference>
<comment type="catalytic activity">
    <reaction evidence="10">
        <text>cob(II)yrinate + 2 L-glutamine + 2 ATP + 2 H2O = cob(II)yrinate a,c diamide + 2 L-glutamate + 2 ADP + 2 phosphate + 2 H(+)</text>
        <dbReference type="Rhea" id="RHEA:26289"/>
        <dbReference type="ChEBI" id="CHEBI:15377"/>
        <dbReference type="ChEBI" id="CHEBI:15378"/>
        <dbReference type="ChEBI" id="CHEBI:29985"/>
        <dbReference type="ChEBI" id="CHEBI:30616"/>
        <dbReference type="ChEBI" id="CHEBI:43474"/>
        <dbReference type="ChEBI" id="CHEBI:58359"/>
        <dbReference type="ChEBI" id="CHEBI:58537"/>
        <dbReference type="ChEBI" id="CHEBI:58894"/>
        <dbReference type="ChEBI" id="CHEBI:456216"/>
        <dbReference type="EC" id="6.3.5.11"/>
    </reaction>
</comment>
<dbReference type="Gene3D" id="3.40.50.300">
    <property type="entry name" value="P-loop containing nucleotide triphosphate hydrolases"/>
    <property type="match status" value="1"/>
</dbReference>
<comment type="similarity">
    <text evidence="10">Belongs to the CobB/CbiA family.</text>
</comment>
<name>A0A2T3FU71_9CLOT</name>
<dbReference type="Pfam" id="PF02571">
    <property type="entry name" value="CbiJ"/>
    <property type="match status" value="2"/>
</dbReference>
<accession>A0A2T3FU71</accession>
<feature type="domain" description="Tetrapyrrole methylase" evidence="11">
    <location>
        <begin position="291"/>
        <end position="510"/>
    </location>
</feature>
<keyword evidence="2 10" id="KW-0436">Ligase</keyword>
<comment type="caution">
    <text evidence="14">The sequence shown here is derived from an EMBL/GenBank/DDBJ whole genome shotgun (WGS) entry which is preliminary data.</text>
</comment>
<dbReference type="NCBIfam" id="TIGR00715">
    <property type="entry name" value="precor6x_red"/>
    <property type="match status" value="1"/>
</dbReference>
<protein>
    <recommendedName>
        <fullName evidence="10">Cobyrinate a,c-diamide synthase</fullName>
        <ecNumber evidence="10">6.3.5.11</ecNumber>
    </recommendedName>
    <alternativeName>
        <fullName evidence="10">Cobyrinic acid a,c-diamide synthetase</fullName>
    </alternativeName>
</protein>
<dbReference type="PANTHER" id="PTHR43873:SF1">
    <property type="entry name" value="COBYRINATE A,C-DIAMIDE SYNTHASE"/>
    <property type="match status" value="1"/>
</dbReference>
<dbReference type="CDD" id="cd03130">
    <property type="entry name" value="GATase1_CobB"/>
    <property type="match status" value="1"/>
</dbReference>
<gene>
    <name evidence="10" type="primary">cbiA</name>
    <name evidence="14" type="ORF">C7U56_02315</name>
</gene>
<dbReference type="EC" id="6.3.5.11" evidence="10"/>
<dbReference type="PROSITE" id="PS51274">
    <property type="entry name" value="GATASE_COBBQ"/>
    <property type="match status" value="1"/>
</dbReference>
<evidence type="ECO:0000259" key="11">
    <source>
        <dbReference type="Pfam" id="PF00590"/>
    </source>
</evidence>
<dbReference type="EMBL" id="PYLO01000001">
    <property type="protein sequence ID" value="PST38801.1"/>
    <property type="molecule type" value="Genomic_DNA"/>
</dbReference>
<keyword evidence="15" id="KW-1185">Reference proteome</keyword>
<sequence length="1060" mass="118369">MCKIWIFGGTTEGRLLAEYCSREKIEAWVSVASEYGEELLQEELMESGNAGNPDLNHNTCLAKKNLKTVQASSVIKVLRGRMDRYQMEEFIRNQGIHLVIDATHPHARLVSEEIQEACGRTGVRLERCLRAEGEQNKARDWVEVDSIQEAVSFLSSVSGVIFATTGSKELEALCQIPDYQKRVYARVLPTSNVLKKCEKLGITGSHLIAMQGPFSTEMNTLFLRQTKAEWLLTKDSGRAGGFQEKVEAARENGTRVVVIRRPEEDGISLEEAMEVLKKADEGNVGELKTHLILAGIGMGQPSQMTGEVLRAIRESDALIGAGRMLESAERALQNDLLISKEGKAENRQESAAAVEKETKCYKAYLPDDVIQIVSKHPEWKQAVILYSGDTGFFSGASRMAERLREAGYPFTVYPGTSCVSYLAARLGTHWEDAAIYSAHGRELSVDRVMKRLCDPEEPAKRAFILMGGKNGAGQFCERLTQAGYGNVQVTVGENLSYPEEQIRSGTAEEMKKLEFADLSLMLLEVTDEIKRGQNEEEKITDGNNTETKNVEKLIYEQKMVSEKMPSDVRVTESYKNDADKLLPHEASVRACPRIMLAAPKSGSGKTLLTCGLLEILRRRGLNPIACKCGPDYIDPMFHRYVLGIPGRNLDSFFLPAEGVRKVLVDAVREEQAGIAVLEGVMGYYDGLGGTETSASSWEIAEITDTPAILVLDCKGASLSAAAMASGFLHFRKKSHIAGVILNRVSSMYYERLAAAVEEASGLPVLGYLPESEEYRMESRHLGLFLPGEIDRLRERIGRLADQMEKSIAVDRVLEVAGMLPLRIENKEKEKAENESMEAESIAKFPACQEQKVTSRVRIGVARDEAFCFYYQENFRLLEQMGAELVYFSPLRDKKIPDRVDGLLFGGGYPENYARELAKNAAMRESIRRSIAAGMPFLAECGGFLYLHRTLEGSDGKHWEMAGVYPFDAYRTNRLRRFGYVRLLTSSGQEIHGHEFHYWESEDPGTDWEAVKPTGNRSWRCIHEKGGQIGGFPHLYYASCPDFLRKWLDECAKGSQQKYTN</sequence>
<evidence type="ECO:0000259" key="13">
    <source>
        <dbReference type="Pfam" id="PF07685"/>
    </source>
</evidence>
<evidence type="ECO:0000256" key="6">
    <source>
        <dbReference type="ARBA" id="ARBA00022741"/>
    </source>
</evidence>
<dbReference type="PROSITE" id="PS51014">
    <property type="entry name" value="COBK_CBIJ"/>
    <property type="match status" value="1"/>
</dbReference>
<evidence type="ECO:0000256" key="5">
    <source>
        <dbReference type="ARBA" id="ARBA00022691"/>
    </source>
</evidence>
<evidence type="ECO:0000256" key="1">
    <source>
        <dbReference type="ARBA" id="ARBA00001946"/>
    </source>
</evidence>
<evidence type="ECO:0000256" key="8">
    <source>
        <dbReference type="ARBA" id="ARBA00022842"/>
    </source>
</evidence>
<dbReference type="NCBIfam" id="NF002204">
    <property type="entry name" value="PRK01077.1"/>
    <property type="match status" value="1"/>
</dbReference>
<keyword evidence="8 10" id="KW-0460">Magnesium</keyword>
<comment type="miscellaneous">
    <text evidence="10">The a and c carboxylates of cobyrinate are activated for nucleophilic attack via formation of a phosphorylated intermediate by ATP. CbiA catalyzes first the amidation of the c-carboxylate, and then that of the a-carboxylate.</text>
</comment>
<evidence type="ECO:0000313" key="15">
    <source>
        <dbReference type="Proteomes" id="UP000241048"/>
    </source>
</evidence>
<evidence type="ECO:0000256" key="4">
    <source>
        <dbReference type="ARBA" id="ARBA00022679"/>
    </source>
</evidence>
<keyword evidence="9 10" id="KW-0315">Glutamine amidotransferase</keyword>
<dbReference type="InterPro" id="IPR004484">
    <property type="entry name" value="CbiA/CobB_synth"/>
</dbReference>
<evidence type="ECO:0000256" key="10">
    <source>
        <dbReference type="HAMAP-Rule" id="MF_00027"/>
    </source>
</evidence>
<dbReference type="Gene3D" id="3.40.1010.10">
    <property type="entry name" value="Cobalt-precorrin-4 Transmethylase, Domain 1"/>
    <property type="match status" value="1"/>
</dbReference>
<dbReference type="GO" id="GO:0032259">
    <property type="term" value="P:methylation"/>
    <property type="evidence" value="ECO:0007669"/>
    <property type="project" value="UniProtKB-KW"/>
</dbReference>
<dbReference type="AlphaFoldDB" id="A0A2T3FU71"/>
<feature type="site" description="Increases nucleophilicity of active site Cys" evidence="10">
    <location>
        <position position="1033"/>
    </location>
</feature>
<keyword evidence="7 10" id="KW-0067">ATP-binding</keyword>
<dbReference type="InterPro" id="IPR012818">
    <property type="entry name" value="CbiE"/>
</dbReference>
<dbReference type="UniPathway" id="UPA00148">
    <property type="reaction ID" value="UER00231"/>
</dbReference>
<evidence type="ECO:0000313" key="14">
    <source>
        <dbReference type="EMBL" id="PST38801.1"/>
    </source>
</evidence>
<dbReference type="RefSeq" id="WP_106999978.1">
    <property type="nucleotide sequence ID" value="NZ_JAQDBF010000001.1"/>
</dbReference>
<evidence type="ECO:0000256" key="3">
    <source>
        <dbReference type="ARBA" id="ARBA00022603"/>
    </source>
</evidence>
<dbReference type="Pfam" id="PF07685">
    <property type="entry name" value="GATase_3"/>
    <property type="match status" value="1"/>
</dbReference>
<comment type="cofactor">
    <cofactor evidence="1 10">
        <name>Mg(2+)</name>
        <dbReference type="ChEBI" id="CHEBI:18420"/>
    </cofactor>
</comment>
<dbReference type="Pfam" id="PF01656">
    <property type="entry name" value="CbiA"/>
    <property type="match status" value="1"/>
</dbReference>
<feature type="domain" description="CobB/CobQ-like glutamine amidotransferase" evidence="13">
    <location>
        <begin position="857"/>
        <end position="1005"/>
    </location>
</feature>
<dbReference type="GO" id="GO:0005524">
    <property type="term" value="F:ATP binding"/>
    <property type="evidence" value="ECO:0007669"/>
    <property type="project" value="UniProtKB-UniRule"/>
</dbReference>
<dbReference type="InterPro" id="IPR011698">
    <property type="entry name" value="GATase_3"/>
</dbReference>
<feature type="active site" description="Nucleophile" evidence="10">
    <location>
        <position position="940"/>
    </location>
</feature>
<dbReference type="GO" id="GO:0016994">
    <property type="term" value="F:precorrin-6A reductase activity"/>
    <property type="evidence" value="ECO:0007669"/>
    <property type="project" value="InterPro"/>
</dbReference>
<dbReference type="GO" id="GO:0008276">
    <property type="term" value="F:protein methyltransferase activity"/>
    <property type="evidence" value="ECO:0007669"/>
    <property type="project" value="InterPro"/>
</dbReference>
<keyword evidence="4" id="KW-0808">Transferase</keyword>
<dbReference type="SUPFAM" id="SSF52540">
    <property type="entry name" value="P-loop containing nucleoside triphosphate hydrolases"/>
    <property type="match status" value="1"/>
</dbReference>
<dbReference type="Pfam" id="PF00590">
    <property type="entry name" value="TP_methylase"/>
    <property type="match status" value="1"/>
</dbReference>
<dbReference type="InterPro" id="IPR027417">
    <property type="entry name" value="P-loop_NTPase"/>
</dbReference>
<dbReference type="GO" id="GO:0009236">
    <property type="term" value="P:cobalamin biosynthetic process"/>
    <property type="evidence" value="ECO:0007669"/>
    <property type="project" value="UniProtKB-UniRule"/>
</dbReference>
<comment type="pathway">
    <text evidence="10">Cofactor biosynthesis; adenosylcobalamin biosynthesis; cob(II)yrinate a,c-diamide from sirohydrochlorin (anaerobic route): step 10/10.</text>
</comment>
<organism evidence="14 15">
    <name type="scientific">Clostridium fessum</name>
    <dbReference type="NCBI Taxonomy" id="2126740"/>
    <lineage>
        <taxon>Bacteria</taxon>
        <taxon>Bacillati</taxon>
        <taxon>Bacillota</taxon>
        <taxon>Clostridia</taxon>
        <taxon>Eubacteriales</taxon>
        <taxon>Clostridiaceae</taxon>
        <taxon>Clostridium</taxon>
    </lineage>
</organism>
<dbReference type="CDD" id="cd11644">
    <property type="entry name" value="Precorrin-6Y-MT"/>
    <property type="match status" value="1"/>
</dbReference>
<dbReference type="PANTHER" id="PTHR43873">
    <property type="entry name" value="COBYRINATE A,C-DIAMIDE SYNTHASE"/>
    <property type="match status" value="1"/>
</dbReference>
<dbReference type="SUPFAM" id="SSF52317">
    <property type="entry name" value="Class I glutamine amidotransferase-like"/>
    <property type="match status" value="1"/>
</dbReference>
<keyword evidence="5" id="KW-0949">S-adenosyl-L-methionine</keyword>
<keyword evidence="6 10" id="KW-0547">Nucleotide-binding</keyword>
<proteinExistence type="inferred from homology"/>
<dbReference type="HAMAP" id="MF_00027">
    <property type="entry name" value="CobB_CbiA"/>
    <property type="match status" value="1"/>
</dbReference>
<evidence type="ECO:0000259" key="12">
    <source>
        <dbReference type="Pfam" id="PF01656"/>
    </source>
</evidence>
<keyword evidence="10" id="KW-0169">Cobalamin biosynthesis</keyword>
<dbReference type="InterPro" id="IPR000878">
    <property type="entry name" value="4pyrrol_Mease"/>
</dbReference>
<evidence type="ECO:0000256" key="7">
    <source>
        <dbReference type="ARBA" id="ARBA00022840"/>
    </source>
</evidence>
<evidence type="ECO:0000256" key="9">
    <source>
        <dbReference type="ARBA" id="ARBA00022962"/>
    </source>
</evidence>
<feature type="domain" description="CobQ/CobB/MinD/ParA nucleotide binding" evidence="12">
    <location>
        <begin position="594"/>
        <end position="781"/>
    </location>
</feature>
<dbReference type="InterPro" id="IPR035996">
    <property type="entry name" value="4pyrrol_Methylase_sf"/>
</dbReference>
<dbReference type="Gene3D" id="3.40.50.880">
    <property type="match status" value="1"/>
</dbReference>
<keyword evidence="3" id="KW-0489">Methyltransferase</keyword>
<dbReference type="InterPro" id="IPR014777">
    <property type="entry name" value="4pyrrole_Mease_sub1"/>
</dbReference>
<dbReference type="NCBIfam" id="TIGR02467">
    <property type="entry name" value="CbiE"/>
    <property type="match status" value="1"/>
</dbReference>
<dbReference type="InterPro" id="IPR002586">
    <property type="entry name" value="CobQ/CobB/MinD/ParA_Nub-bd_dom"/>
</dbReference>
<comment type="function">
    <text evidence="10">Catalyzes the ATP-dependent amidation of the two carboxylate groups at positions a and c of cobyrinate, using either L-glutamine or ammonia as the nitrogen source.</text>
</comment>
<dbReference type="SUPFAM" id="SSF53790">
    <property type="entry name" value="Tetrapyrrole methylase"/>
    <property type="match status" value="1"/>
</dbReference>
<dbReference type="GO" id="GO:0042242">
    <property type="term" value="F:cobyrinic acid a,c-diamide synthase activity"/>
    <property type="evidence" value="ECO:0007669"/>
    <property type="project" value="UniProtKB-UniRule"/>
</dbReference>
<dbReference type="Proteomes" id="UP000241048">
    <property type="component" value="Unassembled WGS sequence"/>
</dbReference>
<dbReference type="NCBIfam" id="TIGR00379">
    <property type="entry name" value="cobB"/>
    <property type="match status" value="1"/>
</dbReference>